<accession>A0A0N4WEZ6</accession>
<reference evidence="1 2" key="2">
    <citation type="submission" date="2018-11" db="EMBL/GenBank/DDBJ databases">
        <authorList>
            <consortium name="Pathogen Informatics"/>
        </authorList>
    </citation>
    <scope>NUCLEOTIDE SEQUENCE [LARGE SCALE GENOMIC DNA]</scope>
    <source>
        <strain evidence="1 2">MHpl1</strain>
    </source>
</reference>
<protein>
    <submittedName>
        <fullName evidence="3">Transposase</fullName>
    </submittedName>
</protein>
<evidence type="ECO:0000313" key="2">
    <source>
        <dbReference type="Proteomes" id="UP000268014"/>
    </source>
</evidence>
<evidence type="ECO:0000313" key="1">
    <source>
        <dbReference type="EMBL" id="VDO36935.1"/>
    </source>
</evidence>
<keyword evidence="2" id="KW-1185">Reference proteome</keyword>
<sequence length="46" mass="5032">MLEGSEAKKIRARILAKLTAQNELLLVADTIRMSSSSTINTTGRKN</sequence>
<gene>
    <name evidence="1" type="ORF">HPLM_LOCUS9233</name>
</gene>
<dbReference type="Proteomes" id="UP000268014">
    <property type="component" value="Unassembled WGS sequence"/>
</dbReference>
<dbReference type="AlphaFoldDB" id="A0A0N4WEZ6"/>
<dbReference type="WBParaSite" id="HPLM_0000924101-mRNA-1">
    <property type="protein sequence ID" value="HPLM_0000924101-mRNA-1"/>
    <property type="gene ID" value="HPLM_0000924101"/>
</dbReference>
<name>A0A0N4WEZ6_HAEPC</name>
<reference evidence="3" key="1">
    <citation type="submission" date="2017-02" db="UniProtKB">
        <authorList>
            <consortium name="WormBaseParasite"/>
        </authorList>
    </citation>
    <scope>IDENTIFICATION</scope>
</reference>
<organism evidence="3">
    <name type="scientific">Haemonchus placei</name>
    <name type="common">Barber's pole worm</name>
    <dbReference type="NCBI Taxonomy" id="6290"/>
    <lineage>
        <taxon>Eukaryota</taxon>
        <taxon>Metazoa</taxon>
        <taxon>Ecdysozoa</taxon>
        <taxon>Nematoda</taxon>
        <taxon>Chromadorea</taxon>
        <taxon>Rhabditida</taxon>
        <taxon>Rhabditina</taxon>
        <taxon>Rhabditomorpha</taxon>
        <taxon>Strongyloidea</taxon>
        <taxon>Trichostrongylidae</taxon>
        <taxon>Haemonchus</taxon>
    </lineage>
</organism>
<evidence type="ECO:0000313" key="3">
    <source>
        <dbReference type="WBParaSite" id="HPLM_0000924101-mRNA-1"/>
    </source>
</evidence>
<proteinExistence type="predicted"/>
<dbReference type="EMBL" id="UZAF01017018">
    <property type="protein sequence ID" value="VDO36935.1"/>
    <property type="molecule type" value="Genomic_DNA"/>
</dbReference>